<comment type="similarity">
    <text evidence="5">Belongs to the S100-fused protein family.</text>
</comment>
<reference evidence="7" key="1">
    <citation type="submission" date="2025-08" db="UniProtKB">
        <authorList>
            <consortium name="Ensembl"/>
        </authorList>
    </citation>
    <scope>IDENTIFICATION</scope>
</reference>
<reference evidence="7" key="2">
    <citation type="submission" date="2025-09" db="UniProtKB">
        <authorList>
            <consortium name="Ensembl"/>
        </authorList>
    </citation>
    <scope>IDENTIFICATION</scope>
</reference>
<keyword evidence="1" id="KW-0597">Phosphoprotein</keyword>
<dbReference type="PANTHER" id="PTHR22571:SF25">
    <property type="entry name" value="HORNERIN"/>
    <property type="match status" value="1"/>
</dbReference>
<dbReference type="Gene3D" id="1.10.238.10">
    <property type="entry name" value="EF-hand"/>
    <property type="match status" value="1"/>
</dbReference>
<dbReference type="GO" id="GO:0001533">
    <property type="term" value="C:cornified envelope"/>
    <property type="evidence" value="ECO:0007669"/>
    <property type="project" value="TreeGrafter"/>
</dbReference>
<evidence type="ECO:0000256" key="1">
    <source>
        <dbReference type="ARBA" id="ARBA00022553"/>
    </source>
</evidence>
<dbReference type="GO" id="GO:0061436">
    <property type="term" value="P:establishment of skin barrier"/>
    <property type="evidence" value="ECO:0007669"/>
    <property type="project" value="TreeGrafter"/>
</dbReference>
<keyword evidence="4" id="KW-0106">Calcium</keyword>
<dbReference type="InterPro" id="IPR013787">
    <property type="entry name" value="S100_Ca-bd_sub"/>
</dbReference>
<dbReference type="SMART" id="SM01394">
    <property type="entry name" value="S_100"/>
    <property type="match status" value="1"/>
</dbReference>
<organism evidence="7 8">
    <name type="scientific">Piliocolobus tephrosceles</name>
    <name type="common">Ugandan red Colobus</name>
    <dbReference type="NCBI Taxonomy" id="591936"/>
    <lineage>
        <taxon>Eukaryota</taxon>
        <taxon>Metazoa</taxon>
        <taxon>Chordata</taxon>
        <taxon>Craniata</taxon>
        <taxon>Vertebrata</taxon>
        <taxon>Euteleostomi</taxon>
        <taxon>Mammalia</taxon>
        <taxon>Eutheria</taxon>
        <taxon>Euarchontoglires</taxon>
        <taxon>Primates</taxon>
        <taxon>Haplorrhini</taxon>
        <taxon>Catarrhini</taxon>
        <taxon>Cercopithecidae</taxon>
        <taxon>Colobinae</taxon>
        <taxon>Piliocolobus</taxon>
    </lineage>
</organism>
<dbReference type="PROSITE" id="PS00018">
    <property type="entry name" value="EF_HAND_1"/>
    <property type="match status" value="1"/>
</dbReference>
<feature type="domain" description="S100/CaBP-9k-type calcium binding subdomain" evidence="6">
    <location>
        <begin position="4"/>
        <end position="46"/>
    </location>
</feature>
<protein>
    <recommendedName>
        <fullName evidence="6">S100/CaBP-9k-type calcium binding subdomain domain-containing protein</fullName>
    </recommendedName>
</protein>
<evidence type="ECO:0000259" key="6">
    <source>
        <dbReference type="SMART" id="SM01394"/>
    </source>
</evidence>
<keyword evidence="3" id="KW-0677">Repeat</keyword>
<dbReference type="Ensembl" id="ENSPTET00000038645.1">
    <property type="protein sequence ID" value="ENSPTEP00000027584.1"/>
    <property type="gene ID" value="ENSPTEG00000027403.1"/>
</dbReference>
<name>A0A8C9HVR8_9PRIM</name>
<dbReference type="FunFam" id="1.10.238.10:FF:000133">
    <property type="entry name" value="Filaggrin"/>
    <property type="match status" value="1"/>
</dbReference>
<dbReference type="Proteomes" id="UP000694416">
    <property type="component" value="Unplaced"/>
</dbReference>
<dbReference type="InterPro" id="IPR011992">
    <property type="entry name" value="EF-hand-dom_pair"/>
</dbReference>
<dbReference type="SUPFAM" id="SSF47473">
    <property type="entry name" value="EF-hand"/>
    <property type="match status" value="1"/>
</dbReference>
<evidence type="ECO:0000256" key="5">
    <source>
        <dbReference type="ARBA" id="ARBA00038258"/>
    </source>
</evidence>
<dbReference type="PROSITE" id="PS00303">
    <property type="entry name" value="S100_CABP"/>
    <property type="match status" value="1"/>
</dbReference>
<evidence type="ECO:0000313" key="7">
    <source>
        <dbReference type="Ensembl" id="ENSPTEP00000027584.1"/>
    </source>
</evidence>
<accession>A0A8C9HVR8</accession>
<keyword evidence="2" id="KW-0479">Metal-binding</keyword>
<dbReference type="Pfam" id="PF01023">
    <property type="entry name" value="S_100"/>
    <property type="match status" value="1"/>
</dbReference>
<evidence type="ECO:0000313" key="8">
    <source>
        <dbReference type="Proteomes" id="UP000694416"/>
    </source>
</evidence>
<dbReference type="InterPro" id="IPR001751">
    <property type="entry name" value="S100/CaBP7/8-like_CS"/>
</dbReference>
<dbReference type="CDD" id="cd00213">
    <property type="entry name" value="S-100"/>
    <property type="match status" value="1"/>
</dbReference>
<keyword evidence="8" id="KW-1185">Reference proteome</keyword>
<dbReference type="GO" id="GO:0046914">
    <property type="term" value="F:transition metal ion binding"/>
    <property type="evidence" value="ECO:0007669"/>
    <property type="project" value="InterPro"/>
</dbReference>
<proteinExistence type="inferred from homology"/>
<dbReference type="InterPro" id="IPR018247">
    <property type="entry name" value="EF_Hand_1_Ca_BS"/>
</dbReference>
<dbReference type="InterPro" id="IPR052503">
    <property type="entry name" value="S100-fused_Epidermal_Struct"/>
</dbReference>
<sequence length="110" mass="12901">MPKLLQGIITVIDVFYQYATQHGEYDMLNKAELKELLENEFHQILKNPNDPDTVDIILQSLDHDHNKKVDFMEYLLMIFKLVRAHNKIITLFHKEHGFISSGKKTFKCGL</sequence>
<dbReference type="AlphaFoldDB" id="A0A8C9HVR8"/>
<dbReference type="PANTHER" id="PTHR22571">
    <property type="entry name" value="FILAGGRIN-RELATED"/>
    <property type="match status" value="1"/>
</dbReference>
<dbReference type="GO" id="GO:0036457">
    <property type="term" value="C:keratohyalin granule"/>
    <property type="evidence" value="ECO:0007669"/>
    <property type="project" value="TreeGrafter"/>
</dbReference>
<evidence type="ECO:0000256" key="4">
    <source>
        <dbReference type="ARBA" id="ARBA00022837"/>
    </source>
</evidence>
<evidence type="ECO:0000256" key="2">
    <source>
        <dbReference type="ARBA" id="ARBA00022723"/>
    </source>
</evidence>
<dbReference type="InterPro" id="IPR034325">
    <property type="entry name" value="S-100_dom"/>
</dbReference>
<evidence type="ECO:0000256" key="3">
    <source>
        <dbReference type="ARBA" id="ARBA00022737"/>
    </source>
</evidence>